<protein>
    <submittedName>
        <fullName evidence="5">Imidazolonepropionase</fullName>
    </submittedName>
</protein>
<dbReference type="InterPro" id="IPR051781">
    <property type="entry name" value="Metallo-dep_Hydrolase"/>
</dbReference>
<dbReference type="AlphaFoldDB" id="A0A517XLI0"/>
<keyword evidence="6" id="KW-1185">Reference proteome</keyword>
<dbReference type="Gene3D" id="3.20.20.140">
    <property type="entry name" value="Metal-dependent hydrolases"/>
    <property type="match status" value="2"/>
</dbReference>
<evidence type="ECO:0000256" key="2">
    <source>
        <dbReference type="SAM" id="SignalP"/>
    </source>
</evidence>
<name>A0A517XLI0_9BACT</name>
<feature type="signal peptide" evidence="2">
    <location>
        <begin position="1"/>
        <end position="27"/>
    </location>
</feature>
<dbReference type="RefSeq" id="WP_202920577.1">
    <property type="nucleotide sequence ID" value="NZ_CP036273.1"/>
</dbReference>
<dbReference type="PANTHER" id="PTHR43135:SF3">
    <property type="entry name" value="ALPHA-D-RIBOSE 1-METHYLPHOSPHONATE 5-TRIPHOSPHATE DIPHOSPHATASE"/>
    <property type="match status" value="1"/>
</dbReference>
<dbReference type="InterPro" id="IPR011059">
    <property type="entry name" value="Metal-dep_hydrolase_composite"/>
</dbReference>
<dbReference type="PANTHER" id="PTHR43135">
    <property type="entry name" value="ALPHA-D-RIBOSE 1-METHYLPHOSPHONATE 5-TRIPHOSPHATE DIPHOSPHATASE"/>
    <property type="match status" value="1"/>
</dbReference>
<organism evidence="5 6">
    <name type="scientific">Urbifossiella limnaea</name>
    <dbReference type="NCBI Taxonomy" id="2528023"/>
    <lineage>
        <taxon>Bacteria</taxon>
        <taxon>Pseudomonadati</taxon>
        <taxon>Planctomycetota</taxon>
        <taxon>Planctomycetia</taxon>
        <taxon>Gemmatales</taxon>
        <taxon>Gemmataceae</taxon>
        <taxon>Urbifossiella</taxon>
    </lineage>
</organism>
<dbReference type="SUPFAM" id="SSF51338">
    <property type="entry name" value="Composite domain of metallo-dependent hydrolases"/>
    <property type="match status" value="2"/>
</dbReference>
<accession>A0A517XLI0</accession>
<evidence type="ECO:0000259" key="4">
    <source>
        <dbReference type="Pfam" id="PF07969"/>
    </source>
</evidence>
<dbReference type="Proteomes" id="UP000319576">
    <property type="component" value="Chromosome"/>
</dbReference>
<evidence type="ECO:0000256" key="1">
    <source>
        <dbReference type="SAM" id="MobiDB-lite"/>
    </source>
</evidence>
<dbReference type="KEGG" id="uli:ETAA1_02520"/>
<feature type="chain" id="PRO_5022055615" evidence="2">
    <location>
        <begin position="28"/>
        <end position="896"/>
    </location>
</feature>
<dbReference type="Pfam" id="PF01979">
    <property type="entry name" value="Amidohydro_1"/>
    <property type="match status" value="1"/>
</dbReference>
<evidence type="ECO:0000259" key="3">
    <source>
        <dbReference type="Pfam" id="PF01979"/>
    </source>
</evidence>
<proteinExistence type="predicted"/>
<reference evidence="5 6" key="1">
    <citation type="submission" date="2019-02" db="EMBL/GenBank/DDBJ databases">
        <title>Deep-cultivation of Planctomycetes and their phenomic and genomic characterization uncovers novel biology.</title>
        <authorList>
            <person name="Wiegand S."/>
            <person name="Jogler M."/>
            <person name="Boedeker C."/>
            <person name="Pinto D."/>
            <person name="Vollmers J."/>
            <person name="Rivas-Marin E."/>
            <person name="Kohn T."/>
            <person name="Peeters S.H."/>
            <person name="Heuer A."/>
            <person name="Rast P."/>
            <person name="Oberbeckmann S."/>
            <person name="Bunk B."/>
            <person name="Jeske O."/>
            <person name="Meyerdierks A."/>
            <person name="Storesund J.E."/>
            <person name="Kallscheuer N."/>
            <person name="Luecker S."/>
            <person name="Lage O.M."/>
            <person name="Pohl T."/>
            <person name="Merkel B.J."/>
            <person name="Hornburger P."/>
            <person name="Mueller R.-W."/>
            <person name="Bruemmer F."/>
            <person name="Labrenz M."/>
            <person name="Spormann A.M."/>
            <person name="Op den Camp H."/>
            <person name="Overmann J."/>
            <person name="Amann R."/>
            <person name="Jetten M.S.M."/>
            <person name="Mascher T."/>
            <person name="Medema M.H."/>
            <person name="Devos D.P."/>
            <person name="Kaster A.-K."/>
            <person name="Ovreas L."/>
            <person name="Rohde M."/>
            <person name="Galperin M.Y."/>
            <person name="Jogler C."/>
        </authorList>
    </citation>
    <scope>NUCLEOTIDE SEQUENCE [LARGE SCALE GENOMIC DNA]</scope>
    <source>
        <strain evidence="5 6">ETA_A1</strain>
    </source>
</reference>
<sequence length="896" mass="94080" precursor="true">MILRLLPSTGLAAVALVLAFVPAPGRAVQPPPREAPPAEPPPTATVVYRNLTLYTAAAGADAPIPNAVLIVKDGKVLYAGPAAAAPAQPADPEVRDLAGAVVIPGLVDTHSHIGLFGRPGVGANADGNEMSGPVQPGVRALDSINPDDPGIRMAVAGGVTTANIMPGSGNVIGGQTLYVKLRGRTVEQMVILGRLPDGSIILGGLKMANGENPKGYGRNRSQAPFTRMKVAALQREQFVKAREYKAKRDAGEKVEPNLDLEPLVEVLEKKRTVHFHCHRADDLMTAVRISEEFGFELVLQHATEGYRVADILAKKRIPVSLTLIDSPGGKPETIGLLEENAAVLAKAGVTVTINTDDSITESRFYLRTGAIALRGGLPEMDALRALTSNAAKLLHLDHRLGSLEKGKDADFVVLSGPPFSTYTQVLETHIDGRKRFDRSKKADWVYQAGGFALPDAAKELPAPFAPTAAPKAGPKVNVLEGREPNNSKKLVVLAGRIHTAAGPPIDGGSLLIVNGKIAAVLRGDPQIPADATVLTAKEVTPGLIDPFTTAGLSGAWNLPQDQDQDEPSDPNQSDLRALDGFNAKEPLLDFLRAQGTTIVHSTPGRVNPIAGRGGVFRSDGMTAEGAALVPVGAVIVNLGEEPKAAKGKAPGTRMATAALVRRAFADAKAYGAKRAADAKTPQNAKHEGLLPALAGKVPVFFAAHRADDIATALRLADEFKLKPVLALGTEAYRLVPELKKAGIPVVVHPTMQRAASSLETMHGYVGNAAVLADAGIPVSLCTGFEGYVPKVRVLRFEAAMAAANGLGHDRALKAITVEPAKLLGIADRFGTIEVGKAADLVLYDGDPFEHATHVTHTVVGGRVAYSRAEYLALPFERRILPLLGGGPGAGCCLEGW</sequence>
<dbReference type="SUPFAM" id="SSF51556">
    <property type="entry name" value="Metallo-dependent hydrolases"/>
    <property type="match status" value="2"/>
</dbReference>
<feature type="region of interest" description="Disordered" evidence="1">
    <location>
        <begin position="554"/>
        <end position="577"/>
    </location>
</feature>
<feature type="domain" description="Amidohydrolase 3" evidence="4">
    <location>
        <begin position="810"/>
        <end position="865"/>
    </location>
</feature>
<dbReference type="Pfam" id="PF07969">
    <property type="entry name" value="Amidohydro_3"/>
    <property type="match status" value="1"/>
</dbReference>
<feature type="domain" description="Amidohydrolase-related" evidence="3">
    <location>
        <begin position="101"/>
        <end position="427"/>
    </location>
</feature>
<gene>
    <name evidence="5" type="ORF">ETAA1_02520</name>
</gene>
<dbReference type="GO" id="GO:0016810">
    <property type="term" value="F:hydrolase activity, acting on carbon-nitrogen (but not peptide) bonds"/>
    <property type="evidence" value="ECO:0007669"/>
    <property type="project" value="InterPro"/>
</dbReference>
<dbReference type="InterPro" id="IPR013108">
    <property type="entry name" value="Amidohydro_3"/>
</dbReference>
<dbReference type="InterPro" id="IPR032466">
    <property type="entry name" value="Metal_Hydrolase"/>
</dbReference>
<evidence type="ECO:0000313" key="6">
    <source>
        <dbReference type="Proteomes" id="UP000319576"/>
    </source>
</evidence>
<dbReference type="InterPro" id="IPR006680">
    <property type="entry name" value="Amidohydro-rel"/>
</dbReference>
<dbReference type="EMBL" id="CP036273">
    <property type="protein sequence ID" value="QDU18367.1"/>
    <property type="molecule type" value="Genomic_DNA"/>
</dbReference>
<evidence type="ECO:0000313" key="5">
    <source>
        <dbReference type="EMBL" id="QDU18367.1"/>
    </source>
</evidence>
<keyword evidence="2" id="KW-0732">Signal</keyword>